<organism evidence="5 6">
    <name type="scientific">Nocardioides perillae</name>
    <dbReference type="NCBI Taxonomy" id="1119534"/>
    <lineage>
        <taxon>Bacteria</taxon>
        <taxon>Bacillati</taxon>
        <taxon>Actinomycetota</taxon>
        <taxon>Actinomycetes</taxon>
        <taxon>Propionibacteriales</taxon>
        <taxon>Nocardioidaceae</taxon>
        <taxon>Nocardioides</taxon>
    </lineage>
</organism>
<dbReference type="EMBL" id="JACCAC010000001">
    <property type="protein sequence ID" value="NYG56830.1"/>
    <property type="molecule type" value="Genomic_DNA"/>
</dbReference>
<dbReference type="Gene3D" id="3.40.50.2300">
    <property type="match status" value="1"/>
</dbReference>
<protein>
    <submittedName>
        <fullName evidence="5">DNA-binding NarL/FixJ family response regulator</fullName>
    </submittedName>
</protein>
<dbReference type="GO" id="GO:0006355">
    <property type="term" value="P:regulation of DNA-templated transcription"/>
    <property type="evidence" value="ECO:0007669"/>
    <property type="project" value="InterPro"/>
</dbReference>
<feature type="modified residue" description="4-aspartylphosphate" evidence="2">
    <location>
        <position position="52"/>
    </location>
</feature>
<dbReference type="PANTHER" id="PTHR43214:SF43">
    <property type="entry name" value="TWO-COMPONENT RESPONSE REGULATOR"/>
    <property type="match status" value="1"/>
</dbReference>
<dbReference type="Proteomes" id="UP000544110">
    <property type="component" value="Unassembled WGS sequence"/>
</dbReference>
<feature type="domain" description="HTH luxR-type" evidence="3">
    <location>
        <begin position="136"/>
        <end position="201"/>
    </location>
</feature>
<evidence type="ECO:0000259" key="3">
    <source>
        <dbReference type="PROSITE" id="PS50043"/>
    </source>
</evidence>
<evidence type="ECO:0000256" key="1">
    <source>
        <dbReference type="ARBA" id="ARBA00023125"/>
    </source>
</evidence>
<dbReference type="PANTHER" id="PTHR43214">
    <property type="entry name" value="TWO-COMPONENT RESPONSE REGULATOR"/>
    <property type="match status" value="1"/>
</dbReference>
<dbReference type="PRINTS" id="PR00038">
    <property type="entry name" value="HTHLUXR"/>
</dbReference>
<dbReference type="InterPro" id="IPR011006">
    <property type="entry name" value="CheY-like_superfamily"/>
</dbReference>
<dbReference type="SUPFAM" id="SSF46894">
    <property type="entry name" value="C-terminal effector domain of the bipartite response regulators"/>
    <property type="match status" value="1"/>
</dbReference>
<dbReference type="PROSITE" id="PS50043">
    <property type="entry name" value="HTH_LUXR_2"/>
    <property type="match status" value="1"/>
</dbReference>
<proteinExistence type="predicted"/>
<evidence type="ECO:0000313" key="6">
    <source>
        <dbReference type="Proteomes" id="UP000544110"/>
    </source>
</evidence>
<dbReference type="PROSITE" id="PS50110">
    <property type="entry name" value="RESPONSE_REGULATORY"/>
    <property type="match status" value="1"/>
</dbReference>
<dbReference type="SUPFAM" id="SSF52172">
    <property type="entry name" value="CheY-like"/>
    <property type="match status" value="1"/>
</dbReference>
<evidence type="ECO:0000256" key="2">
    <source>
        <dbReference type="PROSITE-ProRule" id="PRU00169"/>
    </source>
</evidence>
<reference evidence="5 6" key="1">
    <citation type="submission" date="2020-07" db="EMBL/GenBank/DDBJ databases">
        <title>Sequencing the genomes of 1000 actinobacteria strains.</title>
        <authorList>
            <person name="Klenk H.-P."/>
        </authorList>
    </citation>
    <scope>NUCLEOTIDE SEQUENCE [LARGE SCALE GENOMIC DNA]</scope>
    <source>
        <strain evidence="5 6">DSM 24552</strain>
    </source>
</reference>
<dbReference type="CDD" id="cd06170">
    <property type="entry name" value="LuxR_C_like"/>
    <property type="match status" value="1"/>
</dbReference>
<dbReference type="InterPro" id="IPR000792">
    <property type="entry name" value="Tscrpt_reg_LuxR_C"/>
</dbReference>
<gene>
    <name evidence="5" type="ORF">BJ989_003134</name>
</gene>
<name>A0A7Y9RV10_9ACTN</name>
<dbReference type="SMART" id="SM00421">
    <property type="entry name" value="HTH_LUXR"/>
    <property type="match status" value="1"/>
</dbReference>
<evidence type="ECO:0000259" key="4">
    <source>
        <dbReference type="PROSITE" id="PS50110"/>
    </source>
</evidence>
<dbReference type="InterPro" id="IPR039420">
    <property type="entry name" value="WalR-like"/>
</dbReference>
<evidence type="ECO:0000313" key="5">
    <source>
        <dbReference type="EMBL" id="NYG56830.1"/>
    </source>
</evidence>
<feature type="domain" description="Response regulatory" evidence="4">
    <location>
        <begin position="6"/>
        <end position="115"/>
    </location>
</feature>
<dbReference type="GO" id="GO:0000160">
    <property type="term" value="P:phosphorelay signal transduction system"/>
    <property type="evidence" value="ECO:0007669"/>
    <property type="project" value="InterPro"/>
</dbReference>
<comment type="caution">
    <text evidence="5">The sequence shown here is derived from an EMBL/GenBank/DDBJ whole genome shotgun (WGS) entry which is preliminary data.</text>
</comment>
<sequence>MQKPLRVAISNDYEVVVRGLAAMLEPFAERVSVVELDSRMPVLSDVDVVLYDSFSQPQGDRMELSRLTRGGAAVVVYSWNAQPELVQDALRRGAQGYLTKSLPADVVVEALERVARGEVVTETGVEADPAPREHEWPGREAGLTERESEIVTLLAQGLSNQEIADKAFLSINSVKTYIRTAYKKMGVVRRSQAVRWAIAHGFLPDHLRILGPGDDERSA</sequence>
<dbReference type="GO" id="GO:0003677">
    <property type="term" value="F:DNA binding"/>
    <property type="evidence" value="ECO:0007669"/>
    <property type="project" value="UniProtKB-KW"/>
</dbReference>
<dbReference type="Pfam" id="PF00196">
    <property type="entry name" value="GerE"/>
    <property type="match status" value="1"/>
</dbReference>
<dbReference type="RefSeq" id="WP_343049428.1">
    <property type="nucleotide sequence ID" value="NZ_JACCAC010000001.1"/>
</dbReference>
<dbReference type="AlphaFoldDB" id="A0A7Y9RV10"/>
<dbReference type="InterPro" id="IPR016032">
    <property type="entry name" value="Sig_transdc_resp-reg_C-effctor"/>
</dbReference>
<keyword evidence="1 5" id="KW-0238">DNA-binding</keyword>
<accession>A0A7Y9RV10</accession>
<keyword evidence="6" id="KW-1185">Reference proteome</keyword>
<dbReference type="InterPro" id="IPR001789">
    <property type="entry name" value="Sig_transdc_resp-reg_receiver"/>
</dbReference>
<keyword evidence="2" id="KW-0597">Phosphoprotein</keyword>